<gene>
    <name evidence="5" type="ORF">BIV18_08515</name>
</gene>
<accession>A0A1U7M1K4</accession>
<evidence type="ECO:0000313" key="5">
    <source>
        <dbReference type="EMBL" id="OLR65551.1"/>
    </source>
</evidence>
<dbReference type="Proteomes" id="UP000187166">
    <property type="component" value="Unassembled WGS sequence"/>
</dbReference>
<reference evidence="5 6" key="1">
    <citation type="journal article" date="2016" name="Appl. Environ. Microbiol.">
        <title>Function and Phylogeny of Bacterial Butyryl Coenzyme A:Acetate Transferases and Their Diversity in the Proximal Colon of Swine.</title>
        <authorList>
            <person name="Trachsel J."/>
            <person name="Bayles D.O."/>
            <person name="Looft T."/>
            <person name="Levine U.Y."/>
            <person name="Allen H.K."/>
        </authorList>
    </citation>
    <scope>NUCLEOTIDE SEQUENCE [LARGE SCALE GENOMIC DNA]</scope>
    <source>
        <strain evidence="5 6">35-6-1</strain>
    </source>
</reference>
<evidence type="ECO:0000259" key="4">
    <source>
        <dbReference type="Pfam" id="PF01420"/>
    </source>
</evidence>
<proteinExistence type="inferred from homology"/>
<keyword evidence="2" id="KW-0680">Restriction system</keyword>
<evidence type="ECO:0000256" key="3">
    <source>
        <dbReference type="ARBA" id="ARBA00023125"/>
    </source>
</evidence>
<evidence type="ECO:0000313" key="6">
    <source>
        <dbReference type="Proteomes" id="UP000187166"/>
    </source>
</evidence>
<sequence>MGNILDIKSWKSFKIKDIFECKTCPSSVKVDLDDGDIPYVSRTAFNNGQAGFVNVDEHMISKGNCITIGAEGVYAFYQEKDFATGVKIYTLRNRHLNKETGMFICTILNKENYKYNYGRARVLDKIKNEIIKLPVDEYNNPNWEYMEKYINIIDNKKDKKGEVFASKLKTINKTNEVDLDIEGWKEFYLHKLFNTSMGNGIDAIATTNDNPKYNYVSRDSNGNGVVGFVDEIEGQKPFPAGSMSLALGGSFLGSCFIQKEPFYTAQNVGILQEKEPLSIHTKLFISTLIRNECKIKYQAFGRELNSHFRKDFTLKLPVLMNGNDYVIDSDKKYSKLGLIPDWKWMENYIKSLPYGDRIE</sequence>
<dbReference type="STRING" id="1465756.BIV18_08515"/>
<dbReference type="Pfam" id="PF01420">
    <property type="entry name" value="Methylase_S"/>
    <property type="match status" value="2"/>
</dbReference>
<dbReference type="EMBL" id="MJIH01000001">
    <property type="protein sequence ID" value="OLR65551.1"/>
    <property type="molecule type" value="Genomic_DNA"/>
</dbReference>
<dbReference type="InterPro" id="IPR044946">
    <property type="entry name" value="Restrct_endonuc_typeI_TRD_sf"/>
</dbReference>
<organism evidence="5 6">
    <name type="scientific">Peptoniphilus porci</name>
    <dbReference type="NCBI Taxonomy" id="2652280"/>
    <lineage>
        <taxon>Bacteria</taxon>
        <taxon>Bacillati</taxon>
        <taxon>Bacillota</taxon>
        <taxon>Tissierellia</taxon>
        <taxon>Tissierellales</taxon>
        <taxon>Peptoniphilaceae</taxon>
        <taxon>Peptoniphilus</taxon>
    </lineage>
</organism>
<dbReference type="AlphaFoldDB" id="A0A1U7M1K4"/>
<comment type="similarity">
    <text evidence="1">Belongs to the type-I restriction system S methylase family.</text>
</comment>
<dbReference type="GO" id="GO:0003677">
    <property type="term" value="F:DNA binding"/>
    <property type="evidence" value="ECO:0007669"/>
    <property type="project" value="UniProtKB-KW"/>
</dbReference>
<dbReference type="SUPFAM" id="SSF116734">
    <property type="entry name" value="DNA methylase specificity domain"/>
    <property type="match status" value="2"/>
</dbReference>
<keyword evidence="3" id="KW-0238">DNA-binding</keyword>
<feature type="domain" description="Type I restriction modification DNA specificity" evidence="4">
    <location>
        <begin position="182"/>
        <end position="319"/>
    </location>
</feature>
<comment type="caution">
    <text evidence="5">The sequence shown here is derived from an EMBL/GenBank/DDBJ whole genome shotgun (WGS) entry which is preliminary data.</text>
</comment>
<evidence type="ECO:0000256" key="1">
    <source>
        <dbReference type="ARBA" id="ARBA00010923"/>
    </source>
</evidence>
<protein>
    <recommendedName>
        <fullName evidence="4">Type I restriction modification DNA specificity domain-containing protein</fullName>
    </recommendedName>
</protein>
<dbReference type="Gene3D" id="3.90.220.20">
    <property type="entry name" value="DNA methylase specificity domains"/>
    <property type="match status" value="2"/>
</dbReference>
<evidence type="ECO:0000256" key="2">
    <source>
        <dbReference type="ARBA" id="ARBA00022747"/>
    </source>
</evidence>
<dbReference type="GO" id="GO:0009307">
    <property type="term" value="P:DNA restriction-modification system"/>
    <property type="evidence" value="ECO:0007669"/>
    <property type="project" value="UniProtKB-KW"/>
</dbReference>
<keyword evidence="6" id="KW-1185">Reference proteome</keyword>
<feature type="domain" description="Type I restriction modification DNA specificity" evidence="4">
    <location>
        <begin position="8"/>
        <end position="162"/>
    </location>
</feature>
<dbReference type="InterPro" id="IPR000055">
    <property type="entry name" value="Restrct_endonuc_typeI_TRD"/>
</dbReference>
<name>A0A1U7M1K4_9FIRM</name>